<protein>
    <recommendedName>
        <fullName evidence="3">DUF2931 family protein</fullName>
    </recommendedName>
</protein>
<dbReference type="Pfam" id="PF11153">
    <property type="entry name" value="DUF2931"/>
    <property type="match status" value="1"/>
</dbReference>
<dbReference type="InterPro" id="IPR021326">
    <property type="entry name" value="DUF2931"/>
</dbReference>
<proteinExistence type="predicted"/>
<reference evidence="1 2" key="1">
    <citation type="submission" date="2016-03" db="EMBL/GenBank/DDBJ databases">
        <title>Complete genome sequence of Pedobacter cryoconitis PAMC 27485.</title>
        <authorList>
            <person name="Lee J."/>
            <person name="Kim O.-S."/>
        </authorList>
    </citation>
    <scope>NUCLEOTIDE SEQUENCE [LARGE SCALE GENOMIC DNA]</scope>
    <source>
        <strain evidence="1 2">PAMC 27485</strain>
    </source>
</reference>
<dbReference type="EMBL" id="CP014504">
    <property type="protein sequence ID" value="AMP97463.1"/>
    <property type="molecule type" value="Genomic_DNA"/>
</dbReference>
<sequence>MTVKKAIILKLIIIQFILSIQFSSCQLMEKQEYKWIPTIGAPEEYPIRIIKGEFISIDGHNTTLPGSEFVNQGWGTSGSVMVSGAKKKAIPDSLALTWLSYADNKFYSGRFALPKQKISDLFKLGYLDHDINEQRTYNYLTIGMTPGGGVVLWVTGGVRQVQVSDFYAKEVKLTKQDLRPNDTYLFEPGFAKEAYERNLAPEILERVEKEGINKDLLTKWLKRYNLNFTVNSKAVKFYQLRLFYLNAEQEEIFGSDLLDHKSEQRAAPKETYVQWIDSKGRKMITKIVFDADEIQRVFNELPQNAKAELNFEVDPDEYTVAVTFKTDGKEIKITKQKSKTEHETT</sequence>
<evidence type="ECO:0008006" key="3">
    <source>
        <dbReference type="Google" id="ProtNLM"/>
    </source>
</evidence>
<dbReference type="Proteomes" id="UP000071561">
    <property type="component" value="Chromosome"/>
</dbReference>
<dbReference type="AlphaFoldDB" id="A0A127V820"/>
<evidence type="ECO:0000313" key="2">
    <source>
        <dbReference type="Proteomes" id="UP000071561"/>
    </source>
</evidence>
<dbReference type="KEGG" id="pcm:AY601_0508"/>
<evidence type="ECO:0000313" key="1">
    <source>
        <dbReference type="EMBL" id="AMP97463.1"/>
    </source>
</evidence>
<keyword evidence="2" id="KW-1185">Reference proteome</keyword>
<organism evidence="1 2">
    <name type="scientific">Pedobacter cryoconitis</name>
    <dbReference type="NCBI Taxonomy" id="188932"/>
    <lineage>
        <taxon>Bacteria</taxon>
        <taxon>Pseudomonadati</taxon>
        <taxon>Bacteroidota</taxon>
        <taxon>Sphingobacteriia</taxon>
        <taxon>Sphingobacteriales</taxon>
        <taxon>Sphingobacteriaceae</taxon>
        <taxon>Pedobacter</taxon>
    </lineage>
</organism>
<name>A0A127V820_9SPHI</name>
<accession>A0A127V820</accession>
<dbReference type="PATRIC" id="fig|188932.3.peg.517"/>
<gene>
    <name evidence="1" type="ORF">AY601_0508</name>
</gene>